<feature type="non-terminal residue" evidence="2">
    <location>
        <position position="213"/>
    </location>
</feature>
<evidence type="ECO:0000313" key="3">
    <source>
        <dbReference type="Proteomes" id="UP001189429"/>
    </source>
</evidence>
<dbReference type="EMBL" id="CAUYUJ010015712">
    <property type="protein sequence ID" value="CAK0857227.1"/>
    <property type="molecule type" value="Genomic_DNA"/>
</dbReference>
<protein>
    <submittedName>
        <fullName evidence="2">Uncharacterized protein</fullName>
    </submittedName>
</protein>
<gene>
    <name evidence="2" type="ORF">PCOR1329_LOCUS47400</name>
</gene>
<evidence type="ECO:0000256" key="1">
    <source>
        <dbReference type="SAM" id="MobiDB-lite"/>
    </source>
</evidence>
<feature type="region of interest" description="Disordered" evidence="1">
    <location>
        <begin position="149"/>
        <end position="178"/>
    </location>
</feature>
<dbReference type="Proteomes" id="UP001189429">
    <property type="component" value="Unassembled WGS sequence"/>
</dbReference>
<sequence length="213" mass="23507">TERLSELVTMLRIMGGTDGASKYKKLLGTKRSEQKVEPPCLRALEGKLGNAVSYYERLQSNLAAQCEIPIEDILEGEGPPTKLDSLLAPESKCDLPAEDKEEAAVRLKCLQQAVQQQVQQLFGAAAEQAAQFREEQKQQLERLACKKRRVAEEQPPADVLGRARPSLPQLGAPASPRASKELQLELGMRLPPQAERLEGGKCIGDRMNMISYL</sequence>
<proteinExistence type="predicted"/>
<organism evidence="2 3">
    <name type="scientific">Prorocentrum cordatum</name>
    <dbReference type="NCBI Taxonomy" id="2364126"/>
    <lineage>
        <taxon>Eukaryota</taxon>
        <taxon>Sar</taxon>
        <taxon>Alveolata</taxon>
        <taxon>Dinophyceae</taxon>
        <taxon>Prorocentrales</taxon>
        <taxon>Prorocentraceae</taxon>
        <taxon>Prorocentrum</taxon>
    </lineage>
</organism>
<comment type="caution">
    <text evidence="2">The sequence shown here is derived from an EMBL/GenBank/DDBJ whole genome shotgun (WGS) entry which is preliminary data.</text>
</comment>
<feature type="non-terminal residue" evidence="2">
    <location>
        <position position="1"/>
    </location>
</feature>
<accession>A0ABN9UCS4</accession>
<reference evidence="2" key="1">
    <citation type="submission" date="2023-10" db="EMBL/GenBank/DDBJ databases">
        <authorList>
            <person name="Chen Y."/>
            <person name="Shah S."/>
            <person name="Dougan E. K."/>
            <person name="Thang M."/>
            <person name="Chan C."/>
        </authorList>
    </citation>
    <scope>NUCLEOTIDE SEQUENCE [LARGE SCALE GENOMIC DNA]</scope>
</reference>
<keyword evidence="3" id="KW-1185">Reference proteome</keyword>
<name>A0ABN9UCS4_9DINO</name>
<evidence type="ECO:0000313" key="2">
    <source>
        <dbReference type="EMBL" id="CAK0857227.1"/>
    </source>
</evidence>